<dbReference type="PANTHER" id="PTHR35936:SF17">
    <property type="entry name" value="ARGININE-BINDING EXTRACELLULAR PROTEIN ARTP"/>
    <property type="match status" value="1"/>
</dbReference>
<comment type="caution">
    <text evidence="4">The sequence shown here is derived from an EMBL/GenBank/DDBJ whole genome shotgun (WGS) entry which is preliminary data.</text>
</comment>
<dbReference type="OrthoDB" id="9807134at2"/>
<organism evidence="4 5">
    <name type="scientific">Pseudaminobacter salicylatoxidans</name>
    <dbReference type="NCBI Taxonomy" id="93369"/>
    <lineage>
        <taxon>Bacteria</taxon>
        <taxon>Pseudomonadati</taxon>
        <taxon>Pseudomonadota</taxon>
        <taxon>Alphaproteobacteria</taxon>
        <taxon>Hyphomicrobiales</taxon>
        <taxon>Phyllobacteriaceae</taxon>
        <taxon>Pseudaminobacter</taxon>
    </lineage>
</organism>
<dbReference type="STRING" id="1192868.GCA_000304395_02105"/>
<dbReference type="Pfam" id="PF00497">
    <property type="entry name" value="SBP_bac_3"/>
    <property type="match status" value="1"/>
</dbReference>
<evidence type="ECO:0000259" key="3">
    <source>
        <dbReference type="SMART" id="SM00062"/>
    </source>
</evidence>
<accession>A0A316C926</accession>
<dbReference type="RefSeq" id="WP_109612571.1">
    <property type="nucleotide sequence ID" value="NZ_QGGG01000005.1"/>
</dbReference>
<dbReference type="SUPFAM" id="SSF53850">
    <property type="entry name" value="Periplasmic binding protein-like II"/>
    <property type="match status" value="1"/>
</dbReference>
<keyword evidence="5" id="KW-1185">Reference proteome</keyword>
<dbReference type="Proteomes" id="UP000245396">
    <property type="component" value="Unassembled WGS sequence"/>
</dbReference>
<evidence type="ECO:0000256" key="1">
    <source>
        <dbReference type="ARBA" id="ARBA00022729"/>
    </source>
</evidence>
<feature type="signal peptide" evidence="2">
    <location>
        <begin position="1"/>
        <end position="21"/>
    </location>
</feature>
<name>A0A316C926_PSESE</name>
<feature type="domain" description="Solute-binding protein family 3/N-terminal" evidence="3">
    <location>
        <begin position="25"/>
        <end position="259"/>
    </location>
</feature>
<feature type="chain" id="PRO_5016396934" evidence="2">
    <location>
        <begin position="22"/>
        <end position="265"/>
    </location>
</feature>
<reference evidence="4 5" key="1">
    <citation type="submission" date="2018-05" db="EMBL/GenBank/DDBJ databases">
        <title>Genomic Encyclopedia of Type Strains, Phase IV (KMG-IV): sequencing the most valuable type-strain genomes for metagenomic binning, comparative biology and taxonomic classification.</title>
        <authorList>
            <person name="Goeker M."/>
        </authorList>
    </citation>
    <scope>NUCLEOTIDE SEQUENCE [LARGE SCALE GENOMIC DNA]</scope>
    <source>
        <strain evidence="4 5">DSM 6986</strain>
    </source>
</reference>
<sequence length="265" mass="28226">MRKAILALCSSVMVFASAAQASALELRIGTEGAYPPWSMVNPAGEVTGFDADTGALLCAKLEAKCKFVVQDFAGLIPALQANRVDIIISALSITDDRRKKIEFSIPYAELTSYFVAPKDSDLMNVTDLETLRSALTGKRVGVQQGTARGAYVQATMPGVDLKTYESLDQMQIDLEAGRLDAGFSDVSAADDFLGRPAGANFALVNVKILSSSHPTLGEGVGVGMRHEDTELKAKIDAALCELIKDGSLAKASEKWFEANILASCK</sequence>
<dbReference type="PANTHER" id="PTHR35936">
    <property type="entry name" value="MEMBRANE-BOUND LYTIC MUREIN TRANSGLYCOSYLASE F"/>
    <property type="match status" value="1"/>
</dbReference>
<protein>
    <submittedName>
        <fullName evidence="4">Octopine/nopaline transport system substrate-binding protein</fullName>
    </submittedName>
</protein>
<dbReference type="EMBL" id="QGGG01000005">
    <property type="protein sequence ID" value="PWJ84527.1"/>
    <property type="molecule type" value="Genomic_DNA"/>
</dbReference>
<proteinExistence type="predicted"/>
<dbReference type="AlphaFoldDB" id="A0A316C926"/>
<dbReference type="Gene3D" id="3.40.190.10">
    <property type="entry name" value="Periplasmic binding protein-like II"/>
    <property type="match status" value="2"/>
</dbReference>
<keyword evidence="1 2" id="KW-0732">Signal</keyword>
<dbReference type="InterPro" id="IPR001638">
    <property type="entry name" value="Solute-binding_3/MltF_N"/>
</dbReference>
<dbReference type="SMART" id="SM00062">
    <property type="entry name" value="PBPb"/>
    <property type="match status" value="1"/>
</dbReference>
<evidence type="ECO:0000256" key="2">
    <source>
        <dbReference type="SAM" id="SignalP"/>
    </source>
</evidence>
<evidence type="ECO:0000313" key="5">
    <source>
        <dbReference type="Proteomes" id="UP000245396"/>
    </source>
</evidence>
<evidence type="ECO:0000313" key="4">
    <source>
        <dbReference type="EMBL" id="PWJ84527.1"/>
    </source>
</evidence>
<gene>
    <name evidence="4" type="ORF">C7441_105143</name>
</gene>